<feature type="region of interest" description="C-terminal hotdog fold" evidence="12">
    <location>
        <begin position="1032"/>
        <end position="1180"/>
    </location>
</feature>
<dbReference type="CDD" id="cd00833">
    <property type="entry name" value="PKS"/>
    <property type="match status" value="1"/>
</dbReference>
<keyword evidence="3 16" id="KW-0808">Transferase</keyword>
<keyword evidence="2" id="KW-0597">Phosphoprotein</keyword>
<feature type="domain" description="PKS/mFAS DH" evidence="15">
    <location>
        <begin position="899"/>
        <end position="1180"/>
    </location>
</feature>
<dbReference type="InterPro" id="IPR018201">
    <property type="entry name" value="Ketoacyl_synth_AS"/>
</dbReference>
<evidence type="ECO:0000313" key="16">
    <source>
        <dbReference type="EMBL" id="STZ43868.1"/>
    </source>
</evidence>
<feature type="active site" description="Proton donor; for dehydratase activity" evidence="12">
    <location>
        <position position="1096"/>
    </location>
</feature>
<dbReference type="CDD" id="cd05195">
    <property type="entry name" value="enoyl_red"/>
    <property type="match status" value="1"/>
</dbReference>
<dbReference type="SUPFAM" id="SSF47336">
    <property type="entry name" value="ACP-like"/>
    <property type="match status" value="1"/>
</dbReference>
<dbReference type="InterPro" id="IPR049900">
    <property type="entry name" value="PKS_mFAS_DH"/>
</dbReference>
<dbReference type="InterPro" id="IPR013154">
    <property type="entry name" value="ADH-like_N"/>
</dbReference>
<dbReference type="SMART" id="SM00826">
    <property type="entry name" value="PKS_DH"/>
    <property type="match status" value="1"/>
</dbReference>
<dbReference type="SUPFAM" id="SSF55048">
    <property type="entry name" value="Probable ACP-binding domain of malonyl-CoA ACP transacylase"/>
    <property type="match status" value="1"/>
</dbReference>
<dbReference type="InterPro" id="IPR014031">
    <property type="entry name" value="Ketoacyl_synth_C"/>
</dbReference>
<dbReference type="Gene3D" id="3.40.366.10">
    <property type="entry name" value="Malonyl-Coenzyme A Acyl Carrier Protein, domain 2"/>
    <property type="match status" value="1"/>
</dbReference>
<dbReference type="SUPFAM" id="SSF52151">
    <property type="entry name" value="FabD/lysophospholipase-like"/>
    <property type="match status" value="1"/>
</dbReference>
<keyword evidence="6 16" id="KW-0012">Acyltransferase</keyword>
<evidence type="ECO:0000259" key="13">
    <source>
        <dbReference type="PROSITE" id="PS50075"/>
    </source>
</evidence>
<dbReference type="Pfam" id="PF00107">
    <property type="entry name" value="ADH_zinc_N"/>
    <property type="match status" value="1"/>
</dbReference>
<dbReference type="GO" id="GO:0071770">
    <property type="term" value="P:DIM/DIP cell wall layer assembly"/>
    <property type="evidence" value="ECO:0007669"/>
    <property type="project" value="TreeGrafter"/>
</dbReference>
<reference evidence="16 17" key="1">
    <citation type="submission" date="2018-06" db="EMBL/GenBank/DDBJ databases">
        <authorList>
            <consortium name="Pathogen Informatics"/>
            <person name="Doyle S."/>
        </authorList>
    </citation>
    <scope>NUCLEOTIDE SEQUENCE [LARGE SCALE GENOMIC DNA]</scope>
    <source>
        <strain evidence="16 17">NCTC10742</strain>
    </source>
</reference>
<dbReference type="InterPro" id="IPR011032">
    <property type="entry name" value="GroES-like_sf"/>
</dbReference>
<evidence type="ECO:0000256" key="9">
    <source>
        <dbReference type="ARBA" id="ARBA00045003"/>
    </source>
</evidence>
<evidence type="ECO:0000256" key="6">
    <source>
        <dbReference type="ARBA" id="ARBA00023315"/>
    </source>
</evidence>
<feature type="domain" description="Carrier" evidence="13">
    <location>
        <begin position="2014"/>
        <end position="2091"/>
    </location>
</feature>
<dbReference type="InterPro" id="IPR009081">
    <property type="entry name" value="PP-bd_ACP"/>
</dbReference>
<dbReference type="PANTHER" id="PTHR43775">
    <property type="entry name" value="FATTY ACID SYNTHASE"/>
    <property type="match status" value="1"/>
</dbReference>
<keyword evidence="5" id="KW-0511">Multifunctional enzyme</keyword>
<dbReference type="InterPro" id="IPR013968">
    <property type="entry name" value="PKS_KR"/>
</dbReference>
<dbReference type="InterPro" id="IPR016039">
    <property type="entry name" value="Thiolase-like"/>
</dbReference>
<dbReference type="Pfam" id="PF21089">
    <property type="entry name" value="PKS_DH_N"/>
    <property type="match status" value="1"/>
</dbReference>
<dbReference type="InterPro" id="IPR013149">
    <property type="entry name" value="ADH-like_C"/>
</dbReference>
<evidence type="ECO:0000256" key="1">
    <source>
        <dbReference type="ARBA" id="ARBA00022450"/>
    </source>
</evidence>
<name>A0A378SP36_9MYCO</name>
<dbReference type="GO" id="GO:0004312">
    <property type="term" value="F:fatty acid synthase activity"/>
    <property type="evidence" value="ECO:0007669"/>
    <property type="project" value="TreeGrafter"/>
</dbReference>
<dbReference type="Gene3D" id="3.40.47.10">
    <property type="match status" value="1"/>
</dbReference>
<dbReference type="Pfam" id="PF00698">
    <property type="entry name" value="Acyl_transf_1"/>
    <property type="match status" value="1"/>
</dbReference>
<dbReference type="Pfam" id="PF02801">
    <property type="entry name" value="Ketoacyl-synt_C"/>
    <property type="match status" value="1"/>
</dbReference>
<dbReference type="PROSITE" id="PS00012">
    <property type="entry name" value="PHOSPHOPANTETHEINE"/>
    <property type="match status" value="1"/>
</dbReference>
<dbReference type="InterPro" id="IPR014043">
    <property type="entry name" value="Acyl_transferase_dom"/>
</dbReference>
<dbReference type="GO" id="GO:0005737">
    <property type="term" value="C:cytoplasm"/>
    <property type="evidence" value="ECO:0007669"/>
    <property type="project" value="TreeGrafter"/>
</dbReference>
<dbReference type="InterPro" id="IPR049552">
    <property type="entry name" value="PKS_DH_N"/>
</dbReference>
<dbReference type="FunFam" id="3.40.50.720:FF:000209">
    <property type="entry name" value="Polyketide synthase Pks12"/>
    <property type="match status" value="1"/>
</dbReference>
<dbReference type="FunFam" id="3.40.47.10:FF:000019">
    <property type="entry name" value="Polyketide synthase type I"/>
    <property type="match status" value="1"/>
</dbReference>
<dbReference type="InterPro" id="IPR036736">
    <property type="entry name" value="ACP-like_sf"/>
</dbReference>
<dbReference type="PROSITE" id="PS50075">
    <property type="entry name" value="CARRIER"/>
    <property type="match status" value="1"/>
</dbReference>
<dbReference type="EMBL" id="UGQM01000001">
    <property type="protein sequence ID" value="STZ43868.1"/>
    <property type="molecule type" value="Genomic_DNA"/>
</dbReference>
<dbReference type="PROSITE" id="PS52019">
    <property type="entry name" value="PKS_MFAS_DH"/>
    <property type="match status" value="1"/>
</dbReference>
<dbReference type="InterPro" id="IPR020841">
    <property type="entry name" value="PKS_Beta-ketoAc_synthase_dom"/>
</dbReference>
<dbReference type="NCBIfam" id="NF041183">
    <property type="entry name" value="Pks2_ls1_myc"/>
    <property type="match status" value="1"/>
</dbReference>
<dbReference type="InterPro" id="IPR001227">
    <property type="entry name" value="Ac_transferase_dom_sf"/>
</dbReference>
<dbReference type="Pfam" id="PF14765">
    <property type="entry name" value="PS-DH"/>
    <property type="match status" value="1"/>
</dbReference>
<dbReference type="SUPFAM" id="SSF53901">
    <property type="entry name" value="Thiolase-like"/>
    <property type="match status" value="1"/>
</dbReference>
<dbReference type="PANTHER" id="PTHR43775:SF37">
    <property type="entry name" value="SI:DKEY-61P9.11"/>
    <property type="match status" value="1"/>
</dbReference>
<dbReference type="PROSITE" id="PS00606">
    <property type="entry name" value="KS3_1"/>
    <property type="match status" value="1"/>
</dbReference>
<dbReference type="Pfam" id="PF00109">
    <property type="entry name" value="ketoacyl-synt"/>
    <property type="match status" value="1"/>
</dbReference>
<accession>A0A378SP36</accession>
<dbReference type="GO" id="GO:0031177">
    <property type="term" value="F:phosphopantetheine binding"/>
    <property type="evidence" value="ECO:0007669"/>
    <property type="project" value="InterPro"/>
</dbReference>
<dbReference type="InterPro" id="IPR020843">
    <property type="entry name" value="ER"/>
</dbReference>
<dbReference type="InterPro" id="IPR016036">
    <property type="entry name" value="Malonyl_transacylase_ACP-bd"/>
</dbReference>
<evidence type="ECO:0000256" key="12">
    <source>
        <dbReference type="PROSITE-ProRule" id="PRU01363"/>
    </source>
</evidence>
<dbReference type="SMART" id="SM00825">
    <property type="entry name" value="PKS_KS"/>
    <property type="match status" value="1"/>
</dbReference>
<dbReference type="InterPro" id="IPR053386">
    <property type="entry name" value="MBFA_synthase"/>
</dbReference>
<dbReference type="InterPro" id="IPR014030">
    <property type="entry name" value="Ketoacyl_synth_N"/>
</dbReference>
<dbReference type="SUPFAM" id="SSF51735">
    <property type="entry name" value="NAD(P)-binding Rossmann-fold domains"/>
    <property type="match status" value="3"/>
</dbReference>
<dbReference type="Pfam" id="PF22621">
    <property type="entry name" value="CurL-like_PKS_C"/>
    <property type="match status" value="1"/>
</dbReference>
<dbReference type="SMART" id="SM00829">
    <property type="entry name" value="PKS_ER"/>
    <property type="match status" value="1"/>
</dbReference>
<dbReference type="Pfam" id="PF00550">
    <property type="entry name" value="PP-binding"/>
    <property type="match status" value="1"/>
</dbReference>
<dbReference type="GO" id="GO:0006633">
    <property type="term" value="P:fatty acid biosynthetic process"/>
    <property type="evidence" value="ECO:0007669"/>
    <property type="project" value="InterPro"/>
</dbReference>
<dbReference type="SUPFAM" id="SSF50129">
    <property type="entry name" value="GroES-like"/>
    <property type="match status" value="1"/>
</dbReference>
<dbReference type="EC" id="2.3.1.287" evidence="7"/>
<dbReference type="Proteomes" id="UP000254291">
    <property type="component" value="Unassembled WGS sequence"/>
</dbReference>
<evidence type="ECO:0000256" key="4">
    <source>
        <dbReference type="ARBA" id="ARBA00022857"/>
    </source>
</evidence>
<dbReference type="SMART" id="SM00823">
    <property type="entry name" value="PKS_PP"/>
    <property type="match status" value="1"/>
</dbReference>
<dbReference type="Pfam" id="PF08659">
    <property type="entry name" value="KR"/>
    <property type="match status" value="1"/>
</dbReference>
<dbReference type="Gene3D" id="3.10.129.110">
    <property type="entry name" value="Polyketide synthase dehydratase"/>
    <property type="match status" value="1"/>
</dbReference>
<dbReference type="InterPro" id="IPR042104">
    <property type="entry name" value="PKS_dehydratase_sf"/>
</dbReference>
<evidence type="ECO:0000256" key="8">
    <source>
        <dbReference type="ARBA" id="ARBA00044989"/>
    </source>
</evidence>
<dbReference type="PROSITE" id="PS51257">
    <property type="entry name" value="PROKAR_LIPOPROTEIN"/>
    <property type="match status" value="1"/>
</dbReference>
<feature type="region of interest" description="N-terminal hotdog fold" evidence="12">
    <location>
        <begin position="899"/>
        <end position="1015"/>
    </location>
</feature>
<evidence type="ECO:0000256" key="2">
    <source>
        <dbReference type="ARBA" id="ARBA00022553"/>
    </source>
</evidence>
<dbReference type="InterPro" id="IPR036291">
    <property type="entry name" value="NAD(P)-bd_dom_sf"/>
</dbReference>
<feature type="domain" description="Ketosynthase family 3 (KS3)" evidence="14">
    <location>
        <begin position="6"/>
        <end position="428"/>
    </location>
</feature>
<keyword evidence="1" id="KW-0596">Phosphopantetheine</keyword>
<dbReference type="Gene3D" id="3.30.70.3290">
    <property type="match status" value="1"/>
</dbReference>
<evidence type="ECO:0000256" key="5">
    <source>
        <dbReference type="ARBA" id="ARBA00023268"/>
    </source>
</evidence>
<feature type="active site" description="Proton acceptor; for dehydratase activity" evidence="12">
    <location>
        <position position="932"/>
    </location>
</feature>
<gene>
    <name evidence="16" type="primary">pks2</name>
    <name evidence="16" type="ORF">NCTC10742_03098</name>
</gene>
<evidence type="ECO:0000313" key="17">
    <source>
        <dbReference type="Proteomes" id="UP000254291"/>
    </source>
</evidence>
<evidence type="ECO:0000256" key="3">
    <source>
        <dbReference type="ARBA" id="ARBA00022679"/>
    </source>
</evidence>
<dbReference type="SMART" id="SM00827">
    <property type="entry name" value="PKS_AT"/>
    <property type="match status" value="1"/>
</dbReference>
<evidence type="ECO:0000259" key="14">
    <source>
        <dbReference type="PROSITE" id="PS52004"/>
    </source>
</evidence>
<dbReference type="GO" id="GO:0016491">
    <property type="term" value="F:oxidoreductase activity"/>
    <property type="evidence" value="ECO:0007669"/>
    <property type="project" value="InterPro"/>
</dbReference>
<keyword evidence="4" id="KW-0521">NADP</keyword>
<comment type="catalytic activity">
    <reaction evidence="10">
        <text>hexadecanoyl-[(hydroxy)phthioceranic acid synthase] + 8 (S)-methylmalonyl-CoA + 16 NADPH + 24 H(+) = C40-phthioceranyl-[(hydroxy)phthioceranic acid synthase] + 8 CO2 + 16 NADP(+) + 8 CoA + 8 H2O</text>
        <dbReference type="Rhea" id="RHEA:58904"/>
        <dbReference type="Rhea" id="RHEA-COMP:15244"/>
        <dbReference type="Rhea" id="RHEA-COMP:15245"/>
        <dbReference type="ChEBI" id="CHEBI:15377"/>
        <dbReference type="ChEBI" id="CHEBI:15378"/>
        <dbReference type="ChEBI" id="CHEBI:16526"/>
        <dbReference type="ChEBI" id="CHEBI:57287"/>
        <dbReference type="ChEBI" id="CHEBI:57327"/>
        <dbReference type="ChEBI" id="CHEBI:57783"/>
        <dbReference type="ChEBI" id="CHEBI:58349"/>
        <dbReference type="ChEBI" id="CHEBI:78483"/>
        <dbReference type="ChEBI" id="CHEBI:142472"/>
        <dbReference type="EC" id="2.3.1.287"/>
    </reaction>
</comment>
<dbReference type="Gene3D" id="3.90.180.10">
    <property type="entry name" value="Medium-chain alcohol dehydrogenases, catalytic domain"/>
    <property type="match status" value="1"/>
</dbReference>
<dbReference type="GO" id="GO:0005886">
    <property type="term" value="C:plasma membrane"/>
    <property type="evidence" value="ECO:0007669"/>
    <property type="project" value="TreeGrafter"/>
</dbReference>
<dbReference type="SMART" id="SM00822">
    <property type="entry name" value="PKS_KR"/>
    <property type="match status" value="1"/>
</dbReference>
<dbReference type="InterPro" id="IPR020807">
    <property type="entry name" value="PKS_DH"/>
</dbReference>
<proteinExistence type="predicted"/>
<protein>
    <recommendedName>
        <fullName evidence="8">Phthioceranic/hydroxyphthioceranic acid synthase</fullName>
        <ecNumber evidence="7">2.3.1.287</ecNumber>
    </recommendedName>
    <alternativeName>
        <fullName evidence="9">Polyketide synthase pks2</fullName>
    </alternativeName>
</protein>
<dbReference type="InterPro" id="IPR049551">
    <property type="entry name" value="PKS_DH_C"/>
</dbReference>
<organism evidence="16 17">
    <name type="scientific">Mycolicibacterium gilvum</name>
    <dbReference type="NCBI Taxonomy" id="1804"/>
    <lineage>
        <taxon>Bacteria</taxon>
        <taxon>Bacillati</taxon>
        <taxon>Actinomycetota</taxon>
        <taxon>Actinomycetes</taxon>
        <taxon>Mycobacteriales</taxon>
        <taxon>Mycobacteriaceae</taxon>
        <taxon>Mycolicibacterium</taxon>
    </lineage>
</organism>
<dbReference type="RefSeq" id="WP_115327557.1">
    <property type="nucleotide sequence ID" value="NZ_JACKST010000082.1"/>
</dbReference>
<dbReference type="GO" id="GO:0004315">
    <property type="term" value="F:3-oxoacyl-[acyl-carrier-protein] synthase activity"/>
    <property type="evidence" value="ECO:0007669"/>
    <property type="project" value="InterPro"/>
</dbReference>
<evidence type="ECO:0000256" key="7">
    <source>
        <dbReference type="ARBA" id="ARBA00044974"/>
    </source>
</evidence>
<dbReference type="InterPro" id="IPR057326">
    <property type="entry name" value="KR_dom"/>
</dbReference>
<sequence length="2099" mass="221652">MTREAPVPVAVIGMACRLPGGIDSPELLWEALLRGEDLVTDVPRDRWDADEYYHPEPRVPGRTASKWGAFLDDVAGFDAEFFGIDEQAATALDPQHRLLLETSWEAVEHAGLTPASLTESPTGVFVGLSHFDYQLVNADSDAMAGPYGFEGNTLGMASGRISRALGLRGPALTLDTACSSGLTAVHMACRSLHDGESALALAGGAFIMLEPRKFVAGTAQSYLSPTGRCHAFDAEADGYVTGEAVAVVLLKRLPDALRDGDRVLAVIRATAANHDGGSGDFPTPSQTAQTALYRAALDVAGVEAHTIGLIEAHGPGTPDGDPIEYASLAEVYGTGAPCALGSVKTNVGHTQSASGILGLMKAVLAVRHGAIPQNLHFTRLPDTVAGIQTNLFVPQSTSAWPETDGLPRRAAVSAYGTSGTNVHAIVEQAPGPTRGYSDENATPARDSAADQAPLVFPLSSTSDEQLARTADRLAAWVDAHDDVALPDLGYTLARRRAHRPVRTAVLARDRSELREALRGVAEGRFRRCRSVGDGVRGPVWVFSGESSQFAALGADLLRSDPVFAATVAEIEPLIAAEAGFSVTDALQRPLDVTGFDRVQPVVFTIGVAAAAALTAGGARPGAVIGHSMGEISAAVVAGALSLEDGVRVVCRSSRLMAGVAGAGAMASVELPAKQVLSELTMRSIKDVVIAVVSAPESTVISGAAERVHEMVAQWRERGVEARTIEVEVAANSPQLDPILKELTGLLGAVDPRTPTVPFYSATGFDPREEPFCDARYWVQALRRTVRFAAAVRAAVEDGFRVFVELPFGRSLADAVEQTAANLDVSVATPAGVGEEVARQGLADVVAEVHCAGAHVDFGVLYPGGRLVDAPLPRWTHRRLWLSDETGESRTPTGYSVAAHPLLGPHVRLQREPEQYVWQAEVGTATHRWLAEHRIRDVAVLPGAAYCEMALAAGAVALGPAEVCDLVFVQALPLDEHTALGVSTSSAGADAVDFVVETNQNGEHARQATAVLRAMQDGAPEGYELAELLRAHPQVTAGDEVRARLDRLGVQYGPAFAGLGDLHISTSATGSVLAELALPGGLRGEQSAYRVHPALLDACFQSVAASPHVQALGEDVLGMPLGVQRLRVHGAPRHAQYCYTRVTRVDSSGVEADLDVLDGDGAVLISVQGLSFGAGSSDSAHRDRVLAERLLTVEWQQSRPPEPEADVAGAWLLIGADDTAAVPTAALADALLRHGAECTSVFWTCGTDEAANTEHLRSRLRDRQFAGVVVMTGTTTAAPQEDCTVQGLRQAQHLLRIAREVTAIDGRLPRLAVVTHGAQTVLPGDVPDLAFGALRGLVRVLGAEYPHLRTTLIDVHGAAEAASLARQLLSDSEEDETAWRDAVWYTARLRAAPLRPDERQVTVANHDSDGMRLQIRTPGDLETLELVTCDRTSPGPGEIEVAVAASGINFADVLVAMGRFPNVDGEMPELGMDFAGVVTAVGPDVSDHQVGDRVGGFSPAGCWGTFVTCDARLAVPLPPGLSDHQAVAVATATATAWYGLHDLARIGPTDRVLIHSATGGVGQAAIAIARAAGADIYATAGSEERRDLLRSMGIEHVYDSRSIEFAAQIREDTDGYGVDVVLNSLAGPAQRAGVELLAIGGRFIEIGKRDVYGNSRLDLFPFRNNLSFFYVDLALMALSQPHRAGALLRTVYRMVADGQLPPARYTDYRLADAAVALREMGAAQHTGKLVLDVPRTGQSDAVTPPAQAQVFRTDGAYIVTDGLSDLGLFMAEKIVDAGCGRIVLASPTQPTLKALETIELIRVMGGDVVVHCGDIAQPDTAREVVAVATSTGLPVRGVLHAATTTADAPVPKLADESIAQAWAPRVFGAWNLHTATAGQPLDWFCCFSSTDALLGAPGRGAGAAADSWLDSFARWRRATGRPATVIAWGTWRPLGRTRGAVGGADADISPDEGAYAFEMLLRHDRTYSGYASVTGSASLGGVARRSPFAEAFRTVGPGDAGAGKLLAVLGDLPVQEWPTRLRRLISDQISLVLRRSIDPDRPLAEYGVDSLAALELRTRLEAETGIRLAAGDLAVGTIRGLAELLCGRLAPEQEDHESRL</sequence>
<dbReference type="InterPro" id="IPR050091">
    <property type="entry name" value="PKS_NRPS_Biosynth_Enz"/>
</dbReference>
<dbReference type="PROSITE" id="PS52004">
    <property type="entry name" value="KS3_2"/>
    <property type="match status" value="1"/>
</dbReference>
<dbReference type="InterPro" id="IPR020806">
    <property type="entry name" value="PKS_PP-bd"/>
</dbReference>
<dbReference type="Pfam" id="PF08240">
    <property type="entry name" value="ADH_N"/>
    <property type="match status" value="1"/>
</dbReference>
<evidence type="ECO:0000256" key="11">
    <source>
        <dbReference type="ARBA" id="ARBA00048465"/>
    </source>
</evidence>
<dbReference type="Gene3D" id="1.10.1200.10">
    <property type="entry name" value="ACP-like"/>
    <property type="match status" value="1"/>
</dbReference>
<evidence type="ECO:0000259" key="15">
    <source>
        <dbReference type="PROSITE" id="PS52019"/>
    </source>
</evidence>
<comment type="catalytic activity">
    <reaction evidence="11">
        <text>hexadecanoyl-[(hydroxy)phthioceranic acid synthase] + 7 (S)-methylmalonyl-CoA + 14 NADPH + 21 H(+) = C37-phthioceranyl-[(hydroxy)phthioceranic acid synthase] + 7 CO2 + 14 NADP(+) + 7 CoA + 7 H2O</text>
        <dbReference type="Rhea" id="RHEA:58908"/>
        <dbReference type="Rhea" id="RHEA-COMP:15244"/>
        <dbReference type="Rhea" id="RHEA-COMP:15246"/>
        <dbReference type="ChEBI" id="CHEBI:15377"/>
        <dbReference type="ChEBI" id="CHEBI:15378"/>
        <dbReference type="ChEBI" id="CHEBI:16526"/>
        <dbReference type="ChEBI" id="CHEBI:57287"/>
        <dbReference type="ChEBI" id="CHEBI:57327"/>
        <dbReference type="ChEBI" id="CHEBI:57783"/>
        <dbReference type="ChEBI" id="CHEBI:58349"/>
        <dbReference type="ChEBI" id="CHEBI:78483"/>
        <dbReference type="ChEBI" id="CHEBI:142473"/>
        <dbReference type="EC" id="2.3.1.287"/>
    </reaction>
</comment>
<evidence type="ECO:0000256" key="10">
    <source>
        <dbReference type="ARBA" id="ARBA00047634"/>
    </source>
</evidence>
<dbReference type="Gene3D" id="3.40.50.720">
    <property type="entry name" value="NAD(P)-binding Rossmann-like Domain"/>
    <property type="match status" value="3"/>
</dbReference>
<dbReference type="InterPro" id="IPR016035">
    <property type="entry name" value="Acyl_Trfase/lysoPLipase"/>
</dbReference>
<dbReference type="InterPro" id="IPR006162">
    <property type="entry name" value="Ppantetheine_attach_site"/>
</dbReference>